<keyword evidence="2" id="KW-1185">Reference proteome</keyword>
<dbReference type="EMBL" id="JAUEPH010000003">
    <property type="protein sequence ID" value="MDN3204307.1"/>
    <property type="molecule type" value="Genomic_DNA"/>
</dbReference>
<organism evidence="1 2">
    <name type="scientific">Algoriphagus sediminis</name>
    <dbReference type="NCBI Taxonomy" id="3057113"/>
    <lineage>
        <taxon>Bacteria</taxon>
        <taxon>Pseudomonadati</taxon>
        <taxon>Bacteroidota</taxon>
        <taxon>Cytophagia</taxon>
        <taxon>Cytophagales</taxon>
        <taxon>Cyclobacteriaceae</taxon>
        <taxon>Algoriphagus</taxon>
    </lineage>
</organism>
<dbReference type="RefSeq" id="WP_289999858.1">
    <property type="nucleotide sequence ID" value="NZ_JAUEPH010000003.1"/>
</dbReference>
<dbReference type="Gene3D" id="3.60.15.10">
    <property type="entry name" value="Ribonuclease Z/Hydroxyacylglutathione hydrolase-like"/>
    <property type="match status" value="1"/>
</dbReference>
<dbReference type="InterPro" id="IPR036866">
    <property type="entry name" value="RibonucZ/Hydroxyglut_hydro"/>
</dbReference>
<proteinExistence type="predicted"/>
<dbReference type="Pfam" id="PF13483">
    <property type="entry name" value="Lactamase_B_3"/>
    <property type="match status" value="1"/>
</dbReference>
<reference evidence="1" key="1">
    <citation type="submission" date="2023-06" db="EMBL/GenBank/DDBJ databases">
        <title>Robiginitalea aurantiacus sp. nov. and Algoriphagus sediminis sp. nov., isolated from coastal sediment.</title>
        <authorList>
            <person name="Zhou Z.Y."/>
            <person name="An J."/>
            <person name="Jia Y.W."/>
            <person name="Du Z.J."/>
        </authorList>
    </citation>
    <scope>NUCLEOTIDE SEQUENCE</scope>
    <source>
        <strain evidence="1">C2-7</strain>
    </source>
</reference>
<evidence type="ECO:0000313" key="1">
    <source>
        <dbReference type="EMBL" id="MDN3204307.1"/>
    </source>
</evidence>
<dbReference type="SUPFAM" id="SSF56281">
    <property type="entry name" value="Metallo-hydrolase/oxidoreductase"/>
    <property type="match status" value="1"/>
</dbReference>
<evidence type="ECO:0000313" key="2">
    <source>
        <dbReference type="Proteomes" id="UP001171916"/>
    </source>
</evidence>
<dbReference type="Proteomes" id="UP001171916">
    <property type="component" value="Unassembled WGS sequence"/>
</dbReference>
<gene>
    <name evidence="1" type="ORF">QVH07_09105</name>
</gene>
<comment type="caution">
    <text evidence="1">The sequence shown here is derived from an EMBL/GenBank/DDBJ whole genome shotgun (WGS) entry which is preliminary data.</text>
</comment>
<name>A0ABT7YCQ5_9BACT</name>
<sequence length="257" mass="29707">MIKIQRLNLDNSWFLQINELRLLIDPWLEGTEVDFFSWFNTQWHRTKPLSFQDVPEFDAVLITQKYPDHFHKETLKKLQPQKVIAPSSIQKALKKILPEAEIVGMSKAEPELEFLGTTFTFLPTSRKIDPIYDAFMLESEGERVFLATHGFHPNTEQISFMKKGPGCEVLITPFNEYRLPALLGGTVSPGIENVKELVDILKPKHVFATHDEDKHATGLVSKFAKITWAKSEKELRQISWLADRYQNLNHYNQITLS</sequence>
<accession>A0ABT7YCQ5</accession>
<dbReference type="PANTHER" id="PTHR36142">
    <property type="entry name" value="METALLO-HYDROLASE/OXIDOREDUCTASE SUPERFAMILY PROTEIN"/>
    <property type="match status" value="1"/>
</dbReference>
<dbReference type="PANTHER" id="PTHR36142:SF2">
    <property type="entry name" value="METALLO-HYDROLASE_OXIDOREDUCTASE SUPERFAMILY PROTEIN"/>
    <property type="match status" value="1"/>
</dbReference>
<protein>
    <submittedName>
        <fullName evidence="1">MBL fold metallo-hydrolase</fullName>
    </submittedName>
</protein>